<sequence>MSKAKKDEAATVTAVQADAAPAPEAELPPVAETEVPSIEILKDFSASENGAIVQDYKAGELHITLPPVAANYAIAIGAVSKADAEKLKASVAEEKPEA</sequence>
<evidence type="ECO:0000313" key="3">
    <source>
        <dbReference type="Proteomes" id="UP000633814"/>
    </source>
</evidence>
<feature type="region of interest" description="Disordered" evidence="1">
    <location>
        <begin position="1"/>
        <end position="31"/>
    </location>
</feature>
<accession>A0ABS8C1K1</accession>
<dbReference type="Proteomes" id="UP000633814">
    <property type="component" value="Unassembled WGS sequence"/>
</dbReference>
<evidence type="ECO:0000313" key="2">
    <source>
        <dbReference type="EMBL" id="MCB5226206.1"/>
    </source>
</evidence>
<reference evidence="2 3" key="1">
    <citation type="submission" date="2021-10" db="EMBL/GenBank/DDBJ databases">
        <title>Alishewanella koreense sp. nov. isolated from seawater of southwestern coast in South Korea and the proposal for the reclassification of Rheinheimera perlucida and Rheinheimera tuosuensis as Arsukibacterium perlucida and Arsukibacterium tuosuensis.</title>
        <authorList>
            <person name="Kim K.H."/>
            <person name="Ruan W."/>
            <person name="Kim K.R."/>
            <person name="Baek J.H."/>
            <person name="Jeon C.O."/>
        </authorList>
    </citation>
    <scope>NUCLEOTIDE SEQUENCE [LARGE SCALE GENOMIC DNA]</scope>
    <source>
        <strain evidence="2 3">16-MA</strain>
    </source>
</reference>
<proteinExistence type="predicted"/>
<name>A0ABS8C1K1_9ALTE</name>
<organism evidence="2 3">
    <name type="scientific">Alishewanella maricola</name>
    <dbReference type="NCBI Taxonomy" id="2795740"/>
    <lineage>
        <taxon>Bacteria</taxon>
        <taxon>Pseudomonadati</taxon>
        <taxon>Pseudomonadota</taxon>
        <taxon>Gammaproteobacteria</taxon>
        <taxon>Alteromonadales</taxon>
        <taxon>Alteromonadaceae</taxon>
        <taxon>Alishewanella</taxon>
    </lineage>
</organism>
<protein>
    <submittedName>
        <fullName evidence="2">Uncharacterized protein</fullName>
    </submittedName>
</protein>
<dbReference type="RefSeq" id="WP_226750292.1">
    <property type="nucleotide sequence ID" value="NZ_JAEINI020000002.1"/>
</dbReference>
<gene>
    <name evidence="2" type="ORF">JAO78_005190</name>
</gene>
<comment type="caution">
    <text evidence="2">The sequence shown here is derived from an EMBL/GenBank/DDBJ whole genome shotgun (WGS) entry which is preliminary data.</text>
</comment>
<keyword evidence="3" id="KW-1185">Reference proteome</keyword>
<feature type="compositionally biased region" description="Low complexity" evidence="1">
    <location>
        <begin position="10"/>
        <end position="31"/>
    </location>
</feature>
<dbReference type="EMBL" id="JAEINI020000002">
    <property type="protein sequence ID" value="MCB5226206.1"/>
    <property type="molecule type" value="Genomic_DNA"/>
</dbReference>
<evidence type="ECO:0000256" key="1">
    <source>
        <dbReference type="SAM" id="MobiDB-lite"/>
    </source>
</evidence>